<name>F9W5F3_TRYCI</name>
<gene>
    <name evidence="1" type="ORF">TCIL3000_0_32850</name>
</gene>
<proteinExistence type="predicted"/>
<comment type="caution">
    <text evidence="1">The sequence shown here is derived from an EMBL/GenBank/DDBJ whole genome shotgun (WGS) entry which is preliminary data.</text>
</comment>
<dbReference type="EMBL" id="CAEQ01000709">
    <property type="protein sequence ID" value="CCD12405.1"/>
    <property type="molecule type" value="Genomic_DNA"/>
</dbReference>
<evidence type="ECO:0000313" key="2">
    <source>
        <dbReference type="Proteomes" id="UP000000702"/>
    </source>
</evidence>
<evidence type="ECO:0000313" key="1">
    <source>
        <dbReference type="EMBL" id="CCD12405.1"/>
    </source>
</evidence>
<organism evidence="1 2">
    <name type="scientific">Trypanosoma congolense (strain IL3000)</name>
    <dbReference type="NCBI Taxonomy" id="1068625"/>
    <lineage>
        <taxon>Eukaryota</taxon>
        <taxon>Discoba</taxon>
        <taxon>Euglenozoa</taxon>
        <taxon>Kinetoplastea</taxon>
        <taxon>Metakinetoplastina</taxon>
        <taxon>Trypanosomatida</taxon>
        <taxon>Trypanosomatidae</taxon>
        <taxon>Trypanosoma</taxon>
        <taxon>Nannomonas</taxon>
    </lineage>
</organism>
<accession>F9W5F3</accession>
<sequence>MWAGCGGGANRGAAFHGTGDFHLSVIVGYGAHQPFLFSPKDRKDFFSVCIYSARAPLDARLFSVLLKPAGNTDRNADTVLASFSKIVKQTACNKKAFFPSLWEATGTANDCAEGDGTSNKYGDRPLFTA</sequence>
<protein>
    <submittedName>
        <fullName evidence="1">Uncharacterized protein</fullName>
    </submittedName>
</protein>
<reference evidence="1 2" key="2">
    <citation type="journal article" date="2012" name="Proc. Natl. Acad. Sci. U.S.A.">
        <title>Antigenic diversity is generated by distinct evolutionary mechanisms in African trypanosome species.</title>
        <authorList>
            <person name="Jackson A.P."/>
            <person name="Berry A."/>
            <person name="Aslett M."/>
            <person name="Allison H.C."/>
            <person name="Burton P."/>
            <person name="Vavrova-Anderson J."/>
            <person name="Brown R."/>
            <person name="Browne H."/>
            <person name="Corton N."/>
            <person name="Hauser H."/>
            <person name="Gamble J."/>
            <person name="Gilderthorp R."/>
            <person name="Marcello L."/>
            <person name="McQuillan J."/>
            <person name="Otto T.D."/>
            <person name="Quail M.A."/>
            <person name="Sanders M.J."/>
            <person name="van Tonder A."/>
            <person name="Ginger M.L."/>
            <person name="Field M.C."/>
            <person name="Barry J.D."/>
            <person name="Hertz-Fowler C."/>
            <person name="Berriman M."/>
        </authorList>
    </citation>
    <scope>NUCLEOTIDE SEQUENCE [LARGE SCALE GENOMIC DNA]</scope>
    <source>
        <strain evidence="1 2">IL3000</strain>
    </source>
</reference>
<dbReference type="AlphaFoldDB" id="F9W5F3"/>
<keyword evidence="2" id="KW-1185">Reference proteome</keyword>
<reference evidence="2" key="1">
    <citation type="submission" date="2011-07" db="EMBL/GenBank/DDBJ databases">
        <title>Divergent evolution of antigenic variation in African trypanosomes.</title>
        <authorList>
            <person name="Jackson A.P."/>
            <person name="Berry A."/>
            <person name="Allison H.C."/>
            <person name="Burton P."/>
            <person name="Anderson J."/>
            <person name="Aslett M."/>
            <person name="Brown R."/>
            <person name="Corton N."/>
            <person name="Harris D."/>
            <person name="Hauser H."/>
            <person name="Gamble J."/>
            <person name="Gilderthorp R."/>
            <person name="McQuillan J."/>
            <person name="Quail M.A."/>
            <person name="Sanders M."/>
            <person name="Van Tonder A."/>
            <person name="Ginger M.L."/>
            <person name="Donelson J.E."/>
            <person name="Field M.C."/>
            <person name="Barry J.D."/>
            <person name="Berriman M."/>
            <person name="Hertz-Fowler C."/>
        </authorList>
    </citation>
    <scope>NUCLEOTIDE SEQUENCE [LARGE SCALE GENOMIC DNA]</scope>
    <source>
        <strain evidence="2">IL3000</strain>
    </source>
</reference>
<dbReference type="Proteomes" id="UP000000702">
    <property type="component" value="Unassembled WGS sequence"/>
</dbReference>